<evidence type="ECO:0000256" key="1">
    <source>
        <dbReference type="SAM" id="Phobius"/>
    </source>
</evidence>
<gene>
    <name evidence="2" type="ORF">AA309_13480</name>
</gene>
<feature type="transmembrane region" description="Helical" evidence="1">
    <location>
        <begin position="47"/>
        <end position="65"/>
    </location>
</feature>
<proteinExistence type="predicted"/>
<keyword evidence="1" id="KW-1133">Transmembrane helix</keyword>
<sequence length="68" mass="7823">MRRLPWILILATLSIVLTIIVSRDPKRAERLSEMYRSVAFTGETREMVIMLLALGIGAFIVYLTVTRR</sequence>
<evidence type="ECO:0000313" key="3">
    <source>
        <dbReference type="Proteomes" id="UP000035489"/>
    </source>
</evidence>
<organism evidence="2 3">
    <name type="scientific">Microvirga vignae</name>
    <dbReference type="NCBI Taxonomy" id="1225564"/>
    <lineage>
        <taxon>Bacteria</taxon>
        <taxon>Pseudomonadati</taxon>
        <taxon>Pseudomonadota</taxon>
        <taxon>Alphaproteobacteria</taxon>
        <taxon>Hyphomicrobiales</taxon>
        <taxon>Methylobacteriaceae</taxon>
        <taxon>Microvirga</taxon>
    </lineage>
</organism>
<dbReference type="AlphaFoldDB" id="A0A0H1RBU0"/>
<keyword evidence="3" id="KW-1185">Reference proteome</keyword>
<dbReference type="OrthoDB" id="8020413at2"/>
<dbReference type="PATRIC" id="fig|1225564.3.peg.3545"/>
<dbReference type="STRING" id="1225564.AA309_13480"/>
<name>A0A0H1RBU0_9HYPH</name>
<evidence type="ECO:0000313" key="2">
    <source>
        <dbReference type="EMBL" id="KLK92683.1"/>
    </source>
</evidence>
<protein>
    <submittedName>
        <fullName evidence="2">Uncharacterized protein</fullName>
    </submittedName>
</protein>
<keyword evidence="1" id="KW-0812">Transmembrane</keyword>
<keyword evidence="1" id="KW-0472">Membrane</keyword>
<dbReference type="Proteomes" id="UP000035489">
    <property type="component" value="Unassembled WGS sequence"/>
</dbReference>
<dbReference type="RefSeq" id="WP_047189504.1">
    <property type="nucleotide sequence ID" value="NZ_LCYG01000032.1"/>
</dbReference>
<accession>A0A0H1RBU0</accession>
<comment type="caution">
    <text evidence="2">The sequence shown here is derived from an EMBL/GenBank/DDBJ whole genome shotgun (WGS) entry which is preliminary data.</text>
</comment>
<dbReference type="EMBL" id="LCYG01000032">
    <property type="protein sequence ID" value="KLK92683.1"/>
    <property type="molecule type" value="Genomic_DNA"/>
</dbReference>
<reference evidence="2 3" key="1">
    <citation type="submission" date="2015-05" db="EMBL/GenBank/DDBJ databases">
        <title>Draft genome sequence of Microvirga vignae strain BR3299, a novel nitrogen fixing bacteria isolated from Brazil semi-aired region.</title>
        <authorList>
            <person name="Zilli J.E."/>
            <person name="Passos S.R."/>
            <person name="Leite J."/>
            <person name="Baldani J.I."/>
            <person name="Xavier G.R."/>
            <person name="Rumjaneck N.G."/>
            <person name="Simoes-Araujo J.L."/>
        </authorList>
    </citation>
    <scope>NUCLEOTIDE SEQUENCE [LARGE SCALE GENOMIC DNA]</scope>
    <source>
        <strain evidence="2 3">BR3299</strain>
    </source>
</reference>